<dbReference type="InterPro" id="IPR036179">
    <property type="entry name" value="Ig-like_dom_sf"/>
</dbReference>
<dbReference type="InterPro" id="IPR003599">
    <property type="entry name" value="Ig_sub"/>
</dbReference>
<dbReference type="Proteomes" id="UP001148018">
    <property type="component" value="Unassembled WGS sequence"/>
</dbReference>
<dbReference type="PROSITE" id="PS50835">
    <property type="entry name" value="IG_LIKE"/>
    <property type="match status" value="2"/>
</dbReference>
<dbReference type="EMBL" id="JANIIK010000039">
    <property type="protein sequence ID" value="KAJ3609528.1"/>
    <property type="molecule type" value="Genomic_DNA"/>
</dbReference>
<dbReference type="InterPro" id="IPR050380">
    <property type="entry name" value="Immune_Resp_Modulators"/>
</dbReference>
<accession>A0A9Q0EPS5</accession>
<keyword evidence="6" id="KW-1185">Reference proteome</keyword>
<proteinExistence type="predicted"/>
<feature type="domain" description="Ig-like" evidence="4">
    <location>
        <begin position="188"/>
        <end position="285"/>
    </location>
</feature>
<evidence type="ECO:0000259" key="4">
    <source>
        <dbReference type="PROSITE" id="PS50835"/>
    </source>
</evidence>
<name>A0A9Q0EPS5_9TELE</name>
<dbReference type="Pfam" id="PF07686">
    <property type="entry name" value="V-set"/>
    <property type="match status" value="1"/>
</dbReference>
<protein>
    <recommendedName>
        <fullName evidence="4">Ig-like domain-containing protein</fullName>
    </recommendedName>
</protein>
<evidence type="ECO:0000313" key="5">
    <source>
        <dbReference type="EMBL" id="KAJ3609528.1"/>
    </source>
</evidence>
<sequence length="441" mass="47053">MMCVKLWLVVMFSFVQAGCGGSCPALECWLLRDKPGEVLKHERSLIHVITPGSSPAEEQQAEPSSFSSSSSVESPEKVYYVTDGSASLCHSSLHPPRGSLIKPQCELHPFFPHPADVKWATALTDNALSPAHLQADWLSAAILGVNGELVLSTVMQAATASSLSNGIVEMKLVLSVLSRTALVRSRLGEPVLLDCGFWVDPSSPLSASGFAVEWRYQFRGAGRLVLAYDGKADRLADGPQEGATLDFADLHATGNASLALQEAQAHHSGTYICTVYMPYLVAQVSLELEVVEPPSLSISPSPLPLAVSGQVLRVQCEASGFVPLPLELSWEFRRADGAVEALGEGSLSGHREAWDGTYIQSSRLALDTSTLGGGGELVCVAHHDGGTRRSRVALDVIGFSTPTIEDSMAMVGVALVLYGIIKLAFWKIAGSDEVSPKEKDQ</sequence>
<dbReference type="InterPro" id="IPR007110">
    <property type="entry name" value="Ig-like_dom"/>
</dbReference>
<keyword evidence="3" id="KW-0732">Signal</keyword>
<evidence type="ECO:0000256" key="2">
    <source>
        <dbReference type="SAM" id="MobiDB-lite"/>
    </source>
</evidence>
<feature type="signal peptide" evidence="3">
    <location>
        <begin position="1"/>
        <end position="17"/>
    </location>
</feature>
<feature type="chain" id="PRO_5040129762" description="Ig-like domain-containing protein" evidence="3">
    <location>
        <begin position="18"/>
        <end position="441"/>
    </location>
</feature>
<dbReference type="SUPFAM" id="SSF48726">
    <property type="entry name" value="Immunoglobulin"/>
    <property type="match status" value="2"/>
</dbReference>
<reference evidence="5" key="1">
    <citation type="submission" date="2022-07" db="EMBL/GenBank/DDBJ databases">
        <title>Chromosome-level genome of Muraenolepis orangiensis.</title>
        <authorList>
            <person name="Kim J."/>
        </authorList>
    </citation>
    <scope>NUCLEOTIDE SEQUENCE</scope>
    <source>
        <strain evidence="5">KU_S4_2022</strain>
        <tissue evidence="5">Muscle</tissue>
    </source>
</reference>
<dbReference type="Gene3D" id="2.60.40.10">
    <property type="entry name" value="Immunoglobulins"/>
    <property type="match status" value="3"/>
</dbReference>
<dbReference type="SMART" id="SM00409">
    <property type="entry name" value="IG"/>
    <property type="match status" value="2"/>
</dbReference>
<dbReference type="PANTHER" id="PTHR23411">
    <property type="entry name" value="TAPASIN"/>
    <property type="match status" value="1"/>
</dbReference>
<evidence type="ECO:0000256" key="3">
    <source>
        <dbReference type="SAM" id="SignalP"/>
    </source>
</evidence>
<feature type="region of interest" description="Disordered" evidence="2">
    <location>
        <begin position="51"/>
        <end position="71"/>
    </location>
</feature>
<feature type="domain" description="Ig-like" evidence="4">
    <location>
        <begin position="294"/>
        <end position="395"/>
    </location>
</feature>
<evidence type="ECO:0000313" key="6">
    <source>
        <dbReference type="Proteomes" id="UP001148018"/>
    </source>
</evidence>
<comment type="caution">
    <text evidence="5">The sequence shown here is derived from an EMBL/GenBank/DDBJ whole genome shotgun (WGS) entry which is preliminary data.</text>
</comment>
<organism evidence="5 6">
    <name type="scientific">Muraenolepis orangiensis</name>
    <name type="common">Patagonian moray cod</name>
    <dbReference type="NCBI Taxonomy" id="630683"/>
    <lineage>
        <taxon>Eukaryota</taxon>
        <taxon>Metazoa</taxon>
        <taxon>Chordata</taxon>
        <taxon>Craniata</taxon>
        <taxon>Vertebrata</taxon>
        <taxon>Euteleostomi</taxon>
        <taxon>Actinopterygii</taxon>
        <taxon>Neopterygii</taxon>
        <taxon>Teleostei</taxon>
        <taxon>Neoteleostei</taxon>
        <taxon>Acanthomorphata</taxon>
        <taxon>Zeiogadaria</taxon>
        <taxon>Gadariae</taxon>
        <taxon>Gadiformes</taxon>
        <taxon>Muraenolepidoidei</taxon>
        <taxon>Muraenolepididae</taxon>
        <taxon>Muraenolepis</taxon>
    </lineage>
</organism>
<evidence type="ECO:0000256" key="1">
    <source>
        <dbReference type="ARBA" id="ARBA00023319"/>
    </source>
</evidence>
<feature type="compositionally biased region" description="Low complexity" evidence="2">
    <location>
        <begin position="56"/>
        <end position="71"/>
    </location>
</feature>
<keyword evidence="1" id="KW-0393">Immunoglobulin domain</keyword>
<dbReference type="OrthoDB" id="8929156at2759"/>
<gene>
    <name evidence="5" type="ORF">NHX12_024049</name>
</gene>
<dbReference type="AlphaFoldDB" id="A0A9Q0EPS5"/>
<dbReference type="InterPro" id="IPR013783">
    <property type="entry name" value="Ig-like_fold"/>
</dbReference>
<dbReference type="InterPro" id="IPR013106">
    <property type="entry name" value="Ig_V-set"/>
</dbReference>